<dbReference type="InterPro" id="IPR001875">
    <property type="entry name" value="DED_dom"/>
</dbReference>
<evidence type="ECO:0008006" key="5">
    <source>
        <dbReference type="Google" id="ProtNLM"/>
    </source>
</evidence>
<dbReference type="CDD" id="cd01670">
    <property type="entry name" value="Death"/>
    <property type="match status" value="1"/>
</dbReference>
<organism evidence="3 4">
    <name type="scientific">Strongylocentrotus purpuratus</name>
    <name type="common">Purple sea urchin</name>
    <dbReference type="NCBI Taxonomy" id="7668"/>
    <lineage>
        <taxon>Eukaryota</taxon>
        <taxon>Metazoa</taxon>
        <taxon>Echinodermata</taxon>
        <taxon>Eleutherozoa</taxon>
        <taxon>Echinozoa</taxon>
        <taxon>Echinoidea</taxon>
        <taxon>Euechinoidea</taxon>
        <taxon>Echinacea</taxon>
        <taxon>Camarodonta</taxon>
        <taxon>Echinidea</taxon>
        <taxon>Strongylocentrotidae</taxon>
        <taxon>Strongylocentrotus</taxon>
    </lineage>
</organism>
<evidence type="ECO:0000313" key="4">
    <source>
        <dbReference type="Proteomes" id="UP000007110"/>
    </source>
</evidence>
<dbReference type="AlphaFoldDB" id="A0A7M7PVB6"/>
<sequence length="318" mass="36066">MPAKPPEYTKLMLDVARQIESTPDGLMDFRNTCHEQGHVGAFDLEKKRASDIIQNLQKKMIVHPGQYEKFVEFLEIIGRGDVIKMLPGYQDYDSKDGGNINQPHYNTILEKDETKSGTSHSAVDGKVTDIEISNLSDSIPPDCVLRLGIFLGIPYPEIETQRRQGGTSNMLFHWRKNVPERDQMQQLQQALEEASLGHLVTDCFGDGKNSSRKDTGPLSRSSITSDKVLSKLCGKIGEGWLQFGIQHLGMSMVDIDHFRHNRSTMEDTIFGMLYEWRQRHHDDATIGTLLDLMEESPNISLDSYNFILEEIQSSDLHQ</sequence>
<dbReference type="GO" id="GO:0042981">
    <property type="term" value="P:regulation of apoptotic process"/>
    <property type="evidence" value="ECO:0007669"/>
    <property type="project" value="InterPro"/>
</dbReference>
<evidence type="ECO:0000313" key="3">
    <source>
        <dbReference type="EnsemblMetazoa" id="XP_030855036"/>
    </source>
</evidence>
<dbReference type="InParanoid" id="A0A7M7PVB6"/>
<feature type="domain" description="Death" evidence="1">
    <location>
        <begin position="248"/>
        <end position="295"/>
    </location>
</feature>
<dbReference type="PROSITE" id="PS50017">
    <property type="entry name" value="DEATH_DOMAIN"/>
    <property type="match status" value="1"/>
</dbReference>
<keyword evidence="4" id="KW-1185">Reference proteome</keyword>
<dbReference type="Gene3D" id="1.10.533.10">
    <property type="entry name" value="Death Domain, Fas"/>
    <property type="match status" value="3"/>
</dbReference>
<dbReference type="EnsemblMetazoa" id="XM_030999176">
    <property type="protein sequence ID" value="XP_030855036"/>
    <property type="gene ID" value="LOC115929617"/>
</dbReference>
<reference evidence="4" key="1">
    <citation type="submission" date="2015-02" db="EMBL/GenBank/DDBJ databases">
        <title>Genome sequencing for Strongylocentrotus purpuratus.</title>
        <authorList>
            <person name="Murali S."/>
            <person name="Liu Y."/>
            <person name="Vee V."/>
            <person name="English A."/>
            <person name="Wang M."/>
            <person name="Skinner E."/>
            <person name="Han Y."/>
            <person name="Muzny D.M."/>
            <person name="Worley K.C."/>
            <person name="Gibbs R.A."/>
        </authorList>
    </citation>
    <scope>NUCLEOTIDE SEQUENCE</scope>
</reference>
<proteinExistence type="predicted"/>
<evidence type="ECO:0000259" key="1">
    <source>
        <dbReference type="PROSITE" id="PS50017"/>
    </source>
</evidence>
<protein>
    <recommendedName>
        <fullName evidence="5">Death domain-containing protein</fullName>
    </recommendedName>
</protein>
<dbReference type="KEGG" id="spu:115929617"/>
<dbReference type="Proteomes" id="UP000007110">
    <property type="component" value="Unassembled WGS sequence"/>
</dbReference>
<evidence type="ECO:0000259" key="2">
    <source>
        <dbReference type="PROSITE" id="PS50168"/>
    </source>
</evidence>
<dbReference type="InterPro" id="IPR000488">
    <property type="entry name" value="Death_dom"/>
</dbReference>
<name>A0A7M7PVB6_STRPU</name>
<reference evidence="3" key="2">
    <citation type="submission" date="2021-01" db="UniProtKB">
        <authorList>
            <consortium name="EnsemblMetazoa"/>
        </authorList>
    </citation>
    <scope>IDENTIFICATION</scope>
</reference>
<dbReference type="OrthoDB" id="10058437at2759"/>
<dbReference type="PROSITE" id="PS50168">
    <property type="entry name" value="DED"/>
    <property type="match status" value="1"/>
</dbReference>
<dbReference type="SUPFAM" id="SSF47986">
    <property type="entry name" value="DEATH domain"/>
    <property type="match status" value="2"/>
</dbReference>
<dbReference type="GeneID" id="115929617"/>
<dbReference type="InterPro" id="IPR011029">
    <property type="entry name" value="DEATH-like_dom_sf"/>
</dbReference>
<dbReference type="RefSeq" id="XP_030855036.1">
    <property type="nucleotide sequence ID" value="XM_030999176.1"/>
</dbReference>
<feature type="domain" description="DED" evidence="2">
    <location>
        <begin position="7"/>
        <end position="88"/>
    </location>
</feature>
<dbReference type="GO" id="GO:0007165">
    <property type="term" value="P:signal transduction"/>
    <property type="evidence" value="ECO:0007669"/>
    <property type="project" value="InterPro"/>
</dbReference>
<accession>A0A7M7PVB6</accession>
<dbReference type="Pfam" id="PF00531">
    <property type="entry name" value="Death"/>
    <property type="match status" value="1"/>
</dbReference>